<reference evidence="2 3" key="1">
    <citation type="submission" date="2019-02" db="EMBL/GenBank/DDBJ databases">
        <title>Genomic Encyclopedia of Type Strains, Phase IV (KMG-IV): sequencing the most valuable type-strain genomes for metagenomic binning, comparative biology and taxonomic classification.</title>
        <authorList>
            <person name="Goeker M."/>
        </authorList>
    </citation>
    <scope>NUCLEOTIDE SEQUENCE [LARGE SCALE GENOMIC DNA]</scope>
    <source>
        <strain evidence="2 3">DSM 28825</strain>
    </source>
</reference>
<feature type="transmembrane region" description="Helical" evidence="1">
    <location>
        <begin position="17"/>
        <end position="39"/>
    </location>
</feature>
<comment type="caution">
    <text evidence="2">The sequence shown here is derived from an EMBL/GenBank/DDBJ whole genome shotgun (WGS) entry which is preliminary data.</text>
</comment>
<keyword evidence="1" id="KW-0812">Transmembrane</keyword>
<accession>A0A4Q7VCD1</accession>
<protein>
    <submittedName>
        <fullName evidence="2">DUF2975 family protein</fullName>
    </submittedName>
</protein>
<dbReference type="Proteomes" id="UP000293562">
    <property type="component" value="Unassembled WGS sequence"/>
</dbReference>
<dbReference type="EMBL" id="SHKN01000002">
    <property type="protein sequence ID" value="RZT93310.1"/>
    <property type="molecule type" value="Genomic_DNA"/>
</dbReference>
<feature type="transmembrane region" description="Helical" evidence="1">
    <location>
        <begin position="132"/>
        <end position="151"/>
    </location>
</feature>
<feature type="transmembrane region" description="Helical" evidence="1">
    <location>
        <begin position="89"/>
        <end position="111"/>
    </location>
</feature>
<sequence length="210" mass="24534">MQNNYRIINFLRKLFKVFLWLSIINLVFIASISIIEIFIGSENVIDYPLKGKQSVDPSFLYDINKVGEVKNAQFTFELDKKEDGSFLSIFYNMIITLFYGLLIFFISKLSYKFFVDLQKGCLKGELFLKVNYFRIKKIGFLLLILVVFNWLDEIISDYALLRNFLVKAESVHFNPDLSSVLNIVSVLVVFVFAEIYRAGIEMKEESEYTI</sequence>
<evidence type="ECO:0000313" key="2">
    <source>
        <dbReference type="EMBL" id="RZT93310.1"/>
    </source>
</evidence>
<proteinExistence type="predicted"/>
<gene>
    <name evidence="2" type="ORF">EV201_2471</name>
</gene>
<keyword evidence="1" id="KW-1133">Transmembrane helix</keyword>
<feature type="transmembrane region" description="Helical" evidence="1">
    <location>
        <begin position="177"/>
        <end position="196"/>
    </location>
</feature>
<dbReference type="OrthoDB" id="1116525at2"/>
<organism evidence="2 3">
    <name type="scientific">Ancylomarina subtilis</name>
    <dbReference type="NCBI Taxonomy" id="1639035"/>
    <lineage>
        <taxon>Bacteria</taxon>
        <taxon>Pseudomonadati</taxon>
        <taxon>Bacteroidota</taxon>
        <taxon>Bacteroidia</taxon>
        <taxon>Marinilabiliales</taxon>
        <taxon>Marinifilaceae</taxon>
        <taxon>Ancylomarina</taxon>
    </lineage>
</organism>
<dbReference type="RefSeq" id="WP_130307873.1">
    <property type="nucleotide sequence ID" value="NZ_SHKN01000002.1"/>
</dbReference>
<dbReference type="AlphaFoldDB" id="A0A4Q7VCD1"/>
<evidence type="ECO:0000256" key="1">
    <source>
        <dbReference type="SAM" id="Phobius"/>
    </source>
</evidence>
<evidence type="ECO:0000313" key="3">
    <source>
        <dbReference type="Proteomes" id="UP000293562"/>
    </source>
</evidence>
<name>A0A4Q7VCD1_9BACT</name>
<keyword evidence="1" id="KW-0472">Membrane</keyword>
<keyword evidence="3" id="KW-1185">Reference proteome</keyword>